<keyword evidence="1 2" id="KW-0472">Membrane</keyword>
<evidence type="ECO:0000313" key="4">
    <source>
        <dbReference type="Proteomes" id="UP000093514"/>
    </source>
</evidence>
<dbReference type="PANTHER" id="PTHR33383">
    <property type="entry name" value="MEMBRANE PROTEIN INSERTION EFFICIENCY FACTOR-RELATED"/>
    <property type="match status" value="1"/>
</dbReference>
<evidence type="ECO:0000256" key="1">
    <source>
        <dbReference type="ARBA" id="ARBA00023136"/>
    </source>
</evidence>
<organism evidence="3 4">
    <name type="scientific">Orenia metallireducens</name>
    <dbReference type="NCBI Taxonomy" id="1413210"/>
    <lineage>
        <taxon>Bacteria</taxon>
        <taxon>Bacillati</taxon>
        <taxon>Bacillota</taxon>
        <taxon>Clostridia</taxon>
        <taxon>Halanaerobiales</taxon>
        <taxon>Halobacteroidaceae</taxon>
        <taxon>Orenia</taxon>
    </lineage>
</organism>
<dbReference type="Pfam" id="PF01809">
    <property type="entry name" value="YidD"/>
    <property type="match status" value="1"/>
</dbReference>
<evidence type="ECO:0000313" key="3">
    <source>
        <dbReference type="EMBL" id="OCL28439.1"/>
    </source>
</evidence>
<comment type="similarity">
    <text evidence="2">Belongs to the UPF0161 family.</text>
</comment>
<dbReference type="InterPro" id="IPR002696">
    <property type="entry name" value="Membr_insert_effic_factor_YidD"/>
</dbReference>
<dbReference type="AlphaFoldDB" id="A0A1C0ACR9"/>
<dbReference type="GO" id="GO:0005886">
    <property type="term" value="C:plasma membrane"/>
    <property type="evidence" value="ECO:0007669"/>
    <property type="project" value="UniProtKB-SubCell"/>
</dbReference>
<name>A0A1C0ACR9_9FIRM</name>
<dbReference type="RefSeq" id="WP_068714503.1">
    <property type="nucleotide sequence ID" value="NZ_LWDV01000005.1"/>
</dbReference>
<sequence>MGIILKIVIIVIKFYQKFISPLKSKSTCRFYPSCSTYAIQSLNKYGLLRGGAKAIKRILSCHPFHPGGYDPVD</sequence>
<comment type="function">
    <text evidence="2">Could be involved in insertion of integral membrane proteins into the membrane.</text>
</comment>
<proteinExistence type="inferred from homology"/>
<keyword evidence="2" id="KW-1003">Cell membrane</keyword>
<accession>A0A1C0ACR9</accession>
<dbReference type="PANTHER" id="PTHR33383:SF1">
    <property type="entry name" value="MEMBRANE PROTEIN INSERTION EFFICIENCY FACTOR-RELATED"/>
    <property type="match status" value="1"/>
</dbReference>
<dbReference type="Proteomes" id="UP000093514">
    <property type="component" value="Unassembled WGS sequence"/>
</dbReference>
<dbReference type="NCBIfam" id="TIGR00278">
    <property type="entry name" value="membrane protein insertion efficiency factor YidD"/>
    <property type="match status" value="1"/>
</dbReference>
<evidence type="ECO:0000256" key="2">
    <source>
        <dbReference type="HAMAP-Rule" id="MF_00386"/>
    </source>
</evidence>
<dbReference type="EMBL" id="LWDV01000005">
    <property type="protein sequence ID" value="OCL28439.1"/>
    <property type="molecule type" value="Genomic_DNA"/>
</dbReference>
<comment type="subcellular location">
    <subcellularLocation>
        <location evidence="2">Cell membrane</location>
        <topology evidence="2">Peripheral membrane protein</topology>
        <orientation evidence="2">Cytoplasmic side</orientation>
    </subcellularLocation>
</comment>
<keyword evidence="4" id="KW-1185">Reference proteome</keyword>
<dbReference type="HAMAP" id="MF_00386">
    <property type="entry name" value="UPF0161_YidD"/>
    <property type="match status" value="1"/>
</dbReference>
<dbReference type="SMART" id="SM01234">
    <property type="entry name" value="Haemolytic"/>
    <property type="match status" value="1"/>
</dbReference>
<comment type="caution">
    <text evidence="3">The sequence shown here is derived from an EMBL/GenBank/DDBJ whole genome shotgun (WGS) entry which is preliminary data.</text>
</comment>
<gene>
    <name evidence="3" type="ORF">U472_00700</name>
</gene>
<reference evidence="4" key="1">
    <citation type="submission" date="2016-07" db="EMBL/GenBank/DDBJ databases">
        <authorList>
            <person name="Florea S."/>
            <person name="Webb J.S."/>
            <person name="Jaromczyk J."/>
            <person name="Schardl C.L."/>
        </authorList>
    </citation>
    <scope>NUCLEOTIDE SEQUENCE [LARGE SCALE GENOMIC DNA]</scope>
    <source>
        <strain evidence="4">Z6</strain>
    </source>
</reference>
<protein>
    <recommendedName>
        <fullName evidence="2">Putative membrane protein insertion efficiency factor</fullName>
    </recommendedName>
</protein>
<reference evidence="3 4" key="2">
    <citation type="submission" date="2016-08" db="EMBL/GenBank/DDBJ databases">
        <title>Orenia metallireducens sp. nov. strain Z6, a Novel Metal-reducing Firmicute from the Deep Subsurface.</title>
        <authorList>
            <person name="Maxim B.I."/>
            <person name="Kenneth K."/>
            <person name="Flynn T.M."/>
            <person name="Oloughlin E.J."/>
            <person name="Locke R.A."/>
            <person name="Weber J.R."/>
            <person name="Egan S.M."/>
            <person name="Mackie R.I."/>
            <person name="Cann I.K."/>
        </authorList>
    </citation>
    <scope>NUCLEOTIDE SEQUENCE [LARGE SCALE GENOMIC DNA]</scope>
    <source>
        <strain evidence="3 4">Z6</strain>
    </source>
</reference>